<sequence length="305" mass="33209">MYRFLLTRQWVILTLVGLVLIPVMIELGFWQLHRHEQRVARNNRIEHSLTHPPVPVTELTAPGREVPGDNVWRRGTARGRYDVKGEVVARLRTDNSGKSGYMVITPFVLEDGKAILVNRGWVPADAGQREFPQVPAPPSGTIDLVGRLRADEDPGSGIRDTKGLPPRMIMIINSRRQGEQLHRPMLGGYLELISPAPAGQPQTIDDPDHSSIGNHMAYTVQWWLFSAFVPVGWVILVRRERRDQVAAAAAAAAAPKDAGDPAGPADPTTAAKPEPEPKAEAQPDPGPKPEPQPKAGATAAPPASD</sequence>
<accession>M3C2H9</accession>
<evidence type="ECO:0000313" key="8">
    <source>
        <dbReference type="EMBL" id="EME98205.1"/>
    </source>
</evidence>
<dbReference type="PANTHER" id="PTHR23427">
    <property type="entry name" value="SURFEIT LOCUS PROTEIN"/>
    <property type="match status" value="1"/>
</dbReference>
<evidence type="ECO:0000256" key="5">
    <source>
        <dbReference type="ARBA" id="ARBA00023136"/>
    </source>
</evidence>
<protein>
    <recommendedName>
        <fullName evidence="6">SURF1-like protein</fullName>
    </recommendedName>
</protein>
<dbReference type="RefSeq" id="WP_004949937.1">
    <property type="nucleotide sequence ID" value="NZ_AORZ01000086.1"/>
</dbReference>
<feature type="transmembrane region" description="Helical" evidence="6">
    <location>
        <begin position="12"/>
        <end position="32"/>
    </location>
</feature>
<dbReference type="InterPro" id="IPR045214">
    <property type="entry name" value="Surf1/Surf4"/>
</dbReference>
<evidence type="ECO:0000256" key="3">
    <source>
        <dbReference type="ARBA" id="ARBA00022692"/>
    </source>
</evidence>
<gene>
    <name evidence="8" type="ORF">H340_22756</name>
</gene>
<name>M3C2H9_STRM1</name>
<comment type="similarity">
    <text evidence="2 6">Belongs to the SURF1 family.</text>
</comment>
<dbReference type="PATRIC" id="fig|1223523.3.peg.4633"/>
<dbReference type="PROSITE" id="PS50895">
    <property type="entry name" value="SURF1"/>
    <property type="match status" value="1"/>
</dbReference>
<evidence type="ECO:0000313" key="9">
    <source>
        <dbReference type="Proteomes" id="UP000011740"/>
    </source>
</evidence>
<keyword evidence="3 6" id="KW-0812">Transmembrane</keyword>
<reference evidence="8 9" key="1">
    <citation type="journal article" date="2013" name="Genome Announc.">
        <title>Whole-Genome Shotgun Assembly and Analysis of the Genome of Streptomyces mobaraensis DSM 40847, a Strain for Industrial Production of Microbial Transglutaminase.</title>
        <authorList>
            <person name="Yang H."/>
            <person name="He T."/>
            <person name="Wu W."/>
            <person name="Zhu W."/>
            <person name="Lu B."/>
            <person name="Sun W."/>
        </authorList>
    </citation>
    <scope>NUCLEOTIDE SEQUENCE [LARGE SCALE GENOMIC DNA]</scope>
    <source>
        <strain evidence="8 9">DSM 40847</strain>
    </source>
</reference>
<keyword evidence="5 6" id="KW-0472">Membrane</keyword>
<dbReference type="GO" id="GO:0005886">
    <property type="term" value="C:plasma membrane"/>
    <property type="evidence" value="ECO:0007669"/>
    <property type="project" value="UniProtKB-SubCell"/>
</dbReference>
<dbReference type="STRING" id="1223523.H340_22756"/>
<dbReference type="CDD" id="cd06662">
    <property type="entry name" value="SURF1"/>
    <property type="match status" value="1"/>
</dbReference>
<dbReference type="InterPro" id="IPR002994">
    <property type="entry name" value="Surf1/Shy1"/>
</dbReference>
<keyword evidence="4 6" id="KW-1133">Transmembrane helix</keyword>
<dbReference type="PANTHER" id="PTHR23427:SF2">
    <property type="entry name" value="SURFEIT LOCUS PROTEIN 1"/>
    <property type="match status" value="1"/>
</dbReference>
<evidence type="ECO:0000256" key="6">
    <source>
        <dbReference type="RuleBase" id="RU363076"/>
    </source>
</evidence>
<keyword evidence="6" id="KW-1003">Cell membrane</keyword>
<feature type="compositionally biased region" description="Low complexity" evidence="7">
    <location>
        <begin position="250"/>
        <end position="272"/>
    </location>
</feature>
<feature type="region of interest" description="Disordered" evidence="7">
    <location>
        <begin position="250"/>
        <end position="305"/>
    </location>
</feature>
<comment type="subcellular location">
    <subcellularLocation>
        <location evidence="6">Cell membrane</location>
        <topology evidence="6">Multi-pass membrane protein</topology>
    </subcellularLocation>
    <subcellularLocation>
        <location evidence="1">Membrane</location>
    </subcellularLocation>
</comment>
<evidence type="ECO:0000256" key="2">
    <source>
        <dbReference type="ARBA" id="ARBA00007165"/>
    </source>
</evidence>
<comment type="caution">
    <text evidence="8">The sequence shown here is derived from an EMBL/GenBank/DDBJ whole genome shotgun (WGS) entry which is preliminary data.</text>
</comment>
<feature type="transmembrane region" description="Helical" evidence="6">
    <location>
        <begin position="220"/>
        <end position="237"/>
    </location>
</feature>
<evidence type="ECO:0000256" key="4">
    <source>
        <dbReference type="ARBA" id="ARBA00022989"/>
    </source>
</evidence>
<dbReference type="EMBL" id="AORZ01000086">
    <property type="protein sequence ID" value="EME98205.1"/>
    <property type="molecule type" value="Genomic_DNA"/>
</dbReference>
<dbReference type="AlphaFoldDB" id="M3C2H9"/>
<dbReference type="Pfam" id="PF02104">
    <property type="entry name" value="SURF1"/>
    <property type="match status" value="1"/>
</dbReference>
<organism evidence="8 9">
    <name type="scientific">Streptomyces mobaraensis (strain ATCC 29032 / DSM 40847 / JCM 4168 / NBRC 13819 / NCIMB 11159 / IPCR 16-22)</name>
    <dbReference type="NCBI Taxonomy" id="1223523"/>
    <lineage>
        <taxon>Bacteria</taxon>
        <taxon>Bacillati</taxon>
        <taxon>Actinomycetota</taxon>
        <taxon>Actinomycetes</taxon>
        <taxon>Kitasatosporales</taxon>
        <taxon>Streptomycetaceae</taxon>
        <taxon>Streptomyces</taxon>
    </lineage>
</organism>
<evidence type="ECO:0000256" key="7">
    <source>
        <dbReference type="SAM" id="MobiDB-lite"/>
    </source>
</evidence>
<dbReference type="Proteomes" id="UP000011740">
    <property type="component" value="Unassembled WGS sequence"/>
</dbReference>
<evidence type="ECO:0000256" key="1">
    <source>
        <dbReference type="ARBA" id="ARBA00004370"/>
    </source>
</evidence>
<proteinExistence type="inferred from homology"/>
<dbReference type="eggNOG" id="COG3346">
    <property type="taxonomic scope" value="Bacteria"/>
</dbReference>